<dbReference type="Proteomes" id="UP000198959">
    <property type="component" value="Unassembled WGS sequence"/>
</dbReference>
<feature type="compositionally biased region" description="Low complexity" evidence="1">
    <location>
        <begin position="147"/>
        <end position="160"/>
    </location>
</feature>
<dbReference type="EMBL" id="FMHW01000002">
    <property type="protein sequence ID" value="SCL36041.1"/>
    <property type="molecule type" value="Genomic_DNA"/>
</dbReference>
<dbReference type="RefSeq" id="WP_091646861.1">
    <property type="nucleotide sequence ID" value="NZ_FMHW01000002.1"/>
</dbReference>
<name>A0A1C6T2S2_9ACTN</name>
<dbReference type="STRING" id="145854.GA0074692_4249"/>
<evidence type="ECO:0000313" key="2">
    <source>
        <dbReference type="EMBL" id="SCL36041.1"/>
    </source>
</evidence>
<accession>A0A1C6T2S2</accession>
<feature type="region of interest" description="Disordered" evidence="1">
    <location>
        <begin position="124"/>
        <end position="160"/>
    </location>
</feature>
<evidence type="ECO:0000313" key="3">
    <source>
        <dbReference type="Proteomes" id="UP000198959"/>
    </source>
</evidence>
<organism evidence="2 3">
    <name type="scientific">Micromonospora pallida</name>
    <dbReference type="NCBI Taxonomy" id="145854"/>
    <lineage>
        <taxon>Bacteria</taxon>
        <taxon>Bacillati</taxon>
        <taxon>Actinomycetota</taxon>
        <taxon>Actinomycetes</taxon>
        <taxon>Micromonosporales</taxon>
        <taxon>Micromonosporaceae</taxon>
        <taxon>Micromonospora</taxon>
    </lineage>
</organism>
<sequence length="160" mass="17826">MISEEDLGPRWLRDYGDIEADIRQMREFATRLEAEVRRNYAPHLAYIADDMSVKLPDPCDAFIELVHFLTAHQQVQQDSTNRVYDVASHTGGLAHAAGTISQRYEGSDAFARARVQDVERALRDVQAPVRTDQPLPPRVVPDPTVVPDPAGAPTTPEVLP</sequence>
<evidence type="ECO:0000256" key="1">
    <source>
        <dbReference type="SAM" id="MobiDB-lite"/>
    </source>
</evidence>
<dbReference type="OrthoDB" id="3381875at2"/>
<feature type="compositionally biased region" description="Pro residues" evidence="1">
    <location>
        <begin position="134"/>
        <end position="146"/>
    </location>
</feature>
<reference evidence="3" key="1">
    <citation type="submission" date="2016-06" db="EMBL/GenBank/DDBJ databases">
        <authorList>
            <person name="Varghese N."/>
            <person name="Submissions Spin"/>
        </authorList>
    </citation>
    <scope>NUCLEOTIDE SEQUENCE [LARGE SCALE GENOMIC DNA]</scope>
    <source>
        <strain evidence="3">DSM 43817</strain>
    </source>
</reference>
<keyword evidence="3" id="KW-1185">Reference proteome</keyword>
<proteinExistence type="predicted"/>
<dbReference type="AlphaFoldDB" id="A0A1C6T2S2"/>
<protein>
    <submittedName>
        <fullName evidence="2">Uncharacterized protein</fullName>
    </submittedName>
</protein>
<gene>
    <name evidence="2" type="ORF">GA0074692_4249</name>
</gene>